<evidence type="ECO:0000313" key="2">
    <source>
        <dbReference type="Proteomes" id="UP000815325"/>
    </source>
</evidence>
<name>A0ABQ7GK29_DUNSA</name>
<evidence type="ECO:0008006" key="3">
    <source>
        <dbReference type="Google" id="ProtNLM"/>
    </source>
</evidence>
<organism evidence="1 2">
    <name type="scientific">Dunaliella salina</name>
    <name type="common">Green alga</name>
    <name type="synonym">Protococcus salinus</name>
    <dbReference type="NCBI Taxonomy" id="3046"/>
    <lineage>
        <taxon>Eukaryota</taxon>
        <taxon>Viridiplantae</taxon>
        <taxon>Chlorophyta</taxon>
        <taxon>core chlorophytes</taxon>
        <taxon>Chlorophyceae</taxon>
        <taxon>CS clade</taxon>
        <taxon>Chlamydomonadales</taxon>
        <taxon>Dunaliellaceae</taxon>
        <taxon>Dunaliella</taxon>
    </lineage>
</organism>
<dbReference type="Proteomes" id="UP000815325">
    <property type="component" value="Unassembled WGS sequence"/>
</dbReference>
<protein>
    <recommendedName>
        <fullName evidence="3">Encoded protein</fullName>
    </recommendedName>
</protein>
<comment type="caution">
    <text evidence="1">The sequence shown here is derived from an EMBL/GenBank/DDBJ whole genome shotgun (WGS) entry which is preliminary data.</text>
</comment>
<evidence type="ECO:0000313" key="1">
    <source>
        <dbReference type="EMBL" id="KAF5834977.1"/>
    </source>
</evidence>
<proteinExistence type="predicted"/>
<sequence length="254" mass="27527">MNSFGLRQCMCAGKNLCFAPCVHAYVQAQEIFWSAAVHVCRRVRISALLGGKQPPAHKSFWPAAVHVCRCVSALLANSGTCMQVIKRKSNGMSNLLGMSEAAMTGNACFESSMTHAFIGKGIRAPRGKKVMRWQNPHTHNQCMQSWGYGSCRGYGGCLDGSATRKRHQERGGGAKRGNVAQDHKPCILYFTHTGCTVAGHVPTKGKYAQNVHSAKGNMLRLTTGMAMVGMHEPESPLATHTNKPCTCCTQAVCR</sequence>
<gene>
    <name evidence="1" type="ORF">DUNSADRAFT_8077</name>
</gene>
<reference evidence="1" key="1">
    <citation type="submission" date="2017-08" db="EMBL/GenBank/DDBJ databases">
        <authorList>
            <person name="Polle J.E."/>
            <person name="Barry K."/>
            <person name="Cushman J."/>
            <person name="Schmutz J."/>
            <person name="Tran D."/>
            <person name="Hathwaick L.T."/>
            <person name="Yim W.C."/>
            <person name="Jenkins J."/>
            <person name="Mckie-Krisberg Z.M."/>
            <person name="Prochnik S."/>
            <person name="Lindquist E."/>
            <person name="Dockter R.B."/>
            <person name="Adam C."/>
            <person name="Molina H."/>
            <person name="Bunkerborg J."/>
            <person name="Jin E."/>
            <person name="Buchheim M."/>
            <person name="Magnuson J."/>
        </authorList>
    </citation>
    <scope>NUCLEOTIDE SEQUENCE</scope>
    <source>
        <strain evidence="1">CCAP 19/18</strain>
    </source>
</reference>
<keyword evidence="2" id="KW-1185">Reference proteome</keyword>
<accession>A0ABQ7GK29</accession>
<dbReference type="EMBL" id="MU069728">
    <property type="protein sequence ID" value="KAF5834977.1"/>
    <property type="molecule type" value="Genomic_DNA"/>
</dbReference>